<comment type="caution">
    <text evidence="1">The sequence shown here is derived from an EMBL/GenBank/DDBJ whole genome shotgun (WGS) entry which is preliminary data.</text>
</comment>
<evidence type="ECO:0000313" key="1">
    <source>
        <dbReference type="EMBL" id="MCI58713.1"/>
    </source>
</evidence>
<name>A0A392TC37_9FABA</name>
<protein>
    <submittedName>
        <fullName evidence="1">Uncharacterized protein</fullName>
    </submittedName>
</protein>
<sequence>MSSLKSVLGWLKGEEIGGSVLFLLNTGCSSSVSSL</sequence>
<keyword evidence="2" id="KW-1185">Reference proteome</keyword>
<feature type="non-terminal residue" evidence="1">
    <location>
        <position position="35"/>
    </location>
</feature>
<dbReference type="AlphaFoldDB" id="A0A392TC37"/>
<evidence type="ECO:0000313" key="2">
    <source>
        <dbReference type="Proteomes" id="UP000265520"/>
    </source>
</evidence>
<organism evidence="1 2">
    <name type="scientific">Trifolium medium</name>
    <dbReference type="NCBI Taxonomy" id="97028"/>
    <lineage>
        <taxon>Eukaryota</taxon>
        <taxon>Viridiplantae</taxon>
        <taxon>Streptophyta</taxon>
        <taxon>Embryophyta</taxon>
        <taxon>Tracheophyta</taxon>
        <taxon>Spermatophyta</taxon>
        <taxon>Magnoliopsida</taxon>
        <taxon>eudicotyledons</taxon>
        <taxon>Gunneridae</taxon>
        <taxon>Pentapetalae</taxon>
        <taxon>rosids</taxon>
        <taxon>fabids</taxon>
        <taxon>Fabales</taxon>
        <taxon>Fabaceae</taxon>
        <taxon>Papilionoideae</taxon>
        <taxon>50 kb inversion clade</taxon>
        <taxon>NPAAA clade</taxon>
        <taxon>Hologalegina</taxon>
        <taxon>IRL clade</taxon>
        <taxon>Trifolieae</taxon>
        <taxon>Trifolium</taxon>
    </lineage>
</organism>
<accession>A0A392TC37</accession>
<dbReference type="EMBL" id="LXQA010550406">
    <property type="protein sequence ID" value="MCI58713.1"/>
    <property type="molecule type" value="Genomic_DNA"/>
</dbReference>
<reference evidence="1 2" key="1">
    <citation type="journal article" date="2018" name="Front. Plant Sci.">
        <title>Red Clover (Trifolium pratense) and Zigzag Clover (T. medium) - A Picture of Genomic Similarities and Differences.</title>
        <authorList>
            <person name="Dluhosova J."/>
            <person name="Istvanek J."/>
            <person name="Nedelnik J."/>
            <person name="Repkova J."/>
        </authorList>
    </citation>
    <scope>NUCLEOTIDE SEQUENCE [LARGE SCALE GENOMIC DNA]</scope>
    <source>
        <strain evidence="2">cv. 10/8</strain>
        <tissue evidence="1">Leaf</tissue>
    </source>
</reference>
<dbReference type="Proteomes" id="UP000265520">
    <property type="component" value="Unassembled WGS sequence"/>
</dbReference>
<proteinExistence type="predicted"/>